<feature type="compositionally biased region" description="Polar residues" evidence="3">
    <location>
        <begin position="104"/>
        <end position="135"/>
    </location>
</feature>
<keyword evidence="2" id="KW-0249">Electron transport</keyword>
<keyword evidence="2" id="KW-0999">Mitochondrion inner membrane</keyword>
<organism evidence="4 5">
    <name type="scientific">Ceraceosorus guamensis</name>
    <dbReference type="NCBI Taxonomy" id="1522189"/>
    <lineage>
        <taxon>Eukaryota</taxon>
        <taxon>Fungi</taxon>
        <taxon>Dikarya</taxon>
        <taxon>Basidiomycota</taxon>
        <taxon>Ustilaginomycotina</taxon>
        <taxon>Exobasidiomycetes</taxon>
        <taxon>Ceraceosorales</taxon>
        <taxon>Ceraceosoraceae</taxon>
        <taxon>Ceraceosorus</taxon>
    </lineage>
</organism>
<keyword evidence="2" id="KW-0472">Membrane</keyword>
<dbReference type="RefSeq" id="XP_025368959.1">
    <property type="nucleotide sequence ID" value="XM_025514155.1"/>
</dbReference>
<reference evidence="4 5" key="1">
    <citation type="journal article" date="2018" name="Mol. Biol. Evol.">
        <title>Broad Genomic Sampling Reveals a Smut Pathogenic Ancestry of the Fungal Clade Ustilaginomycotina.</title>
        <authorList>
            <person name="Kijpornyongpan T."/>
            <person name="Mondo S.J."/>
            <person name="Barry K."/>
            <person name="Sandor L."/>
            <person name="Lee J."/>
            <person name="Lipzen A."/>
            <person name="Pangilinan J."/>
            <person name="LaButti K."/>
            <person name="Hainaut M."/>
            <person name="Henrissat B."/>
            <person name="Grigoriev I.V."/>
            <person name="Spatafora J.W."/>
            <person name="Aime M.C."/>
        </authorList>
    </citation>
    <scope>NUCLEOTIDE SEQUENCE [LARGE SCALE GENOMIC DNA]</scope>
    <source>
        <strain evidence="4 5">MCA 4658</strain>
    </source>
</reference>
<dbReference type="Pfam" id="PF05071">
    <property type="entry name" value="NDUFA12"/>
    <property type="match status" value="1"/>
</dbReference>
<keyword evidence="2" id="KW-0813">Transport</keyword>
<evidence type="ECO:0000256" key="1">
    <source>
        <dbReference type="ARBA" id="ARBA00007355"/>
    </source>
</evidence>
<evidence type="ECO:0000313" key="5">
    <source>
        <dbReference type="Proteomes" id="UP000245783"/>
    </source>
</evidence>
<dbReference type="InterPro" id="IPR007763">
    <property type="entry name" value="NDUFA12"/>
</dbReference>
<accession>A0A316VWH9</accession>
<dbReference type="PANTHER" id="PTHR12910:SF2">
    <property type="entry name" value="NADH DEHYDROGENASE [UBIQUINONE] 1 ALPHA SUBCOMPLEX SUBUNIT 12"/>
    <property type="match status" value="1"/>
</dbReference>
<keyword evidence="5" id="KW-1185">Reference proteome</keyword>
<name>A0A316VWH9_9BASI</name>
<evidence type="ECO:0000256" key="2">
    <source>
        <dbReference type="RuleBase" id="RU363103"/>
    </source>
</evidence>
<dbReference type="GO" id="GO:0005743">
    <property type="term" value="C:mitochondrial inner membrane"/>
    <property type="evidence" value="ECO:0007669"/>
    <property type="project" value="UniProtKB-SubCell"/>
</dbReference>
<dbReference type="AlphaFoldDB" id="A0A316VWH9"/>
<dbReference type="GO" id="GO:0045271">
    <property type="term" value="C:respiratory chain complex I"/>
    <property type="evidence" value="ECO:0007669"/>
    <property type="project" value="InterPro"/>
</dbReference>
<protein>
    <recommendedName>
        <fullName evidence="2">NADH dehydrogenase [ubiquinone] 1 alpha subcomplex subunit</fullName>
    </recommendedName>
</protein>
<feature type="region of interest" description="Disordered" evidence="3">
    <location>
        <begin position="80"/>
        <end position="135"/>
    </location>
</feature>
<comment type="similarity">
    <text evidence="1 2">Belongs to the complex I NDUFA12 subunit family.</text>
</comment>
<dbReference type="PANTHER" id="PTHR12910">
    <property type="entry name" value="NADH-UBIQUINONE OXIDOREDUCTASE SUBUNIT B17.2"/>
    <property type="match status" value="1"/>
</dbReference>
<dbReference type="InParanoid" id="A0A316VWH9"/>
<evidence type="ECO:0000256" key="3">
    <source>
        <dbReference type="SAM" id="MobiDB-lite"/>
    </source>
</evidence>
<gene>
    <name evidence="4" type="ORF">IE81DRAFT_324138</name>
</gene>
<evidence type="ECO:0000313" key="4">
    <source>
        <dbReference type="EMBL" id="PWN41799.1"/>
    </source>
</evidence>
<comment type="function">
    <text evidence="2">Accessory subunit of the mitochondrial membrane respiratory chain NADH dehydrogenase (Complex I), that is believed not to be involved in catalysis. Complex I functions in the transfer of electrons from NADH to the respiratory chain. The immediate electron acceptor for the enzyme is believed to be ubiquinone.</text>
</comment>
<dbReference type="GeneID" id="37036025"/>
<dbReference type="EMBL" id="KZ819387">
    <property type="protein sequence ID" value="PWN41799.1"/>
    <property type="molecule type" value="Genomic_DNA"/>
</dbReference>
<dbReference type="GO" id="GO:0006979">
    <property type="term" value="P:response to oxidative stress"/>
    <property type="evidence" value="ECO:0007669"/>
    <property type="project" value="TreeGrafter"/>
</dbReference>
<dbReference type="STRING" id="1522189.A0A316VWH9"/>
<dbReference type="Proteomes" id="UP000245783">
    <property type="component" value="Unassembled WGS sequence"/>
</dbReference>
<sequence length="135" mass="15177">MSLARTIANARKAGLSKFWRDLQYIGDAKAGTLVGIDRNGNKYYEDLNEIPGRHRWVDFAQHDFAVSQIEPAWNGWLHHNKQDPPNVDPVTIASHPTWEADPTESATGTRGSFRTYSTTVSPKIQSWNPKVASRS</sequence>
<comment type="subcellular location">
    <subcellularLocation>
        <location evidence="2">Mitochondrion inner membrane</location>
        <topology evidence="2">Peripheral membrane protein</topology>
        <orientation evidence="2">Matrix side</orientation>
    </subcellularLocation>
</comment>
<dbReference type="OrthoDB" id="274641at2759"/>
<keyword evidence="2" id="KW-0496">Mitochondrion</keyword>
<proteinExistence type="inferred from homology"/>
<keyword evidence="2" id="KW-0679">Respiratory chain</keyword>